<dbReference type="InterPro" id="IPR029063">
    <property type="entry name" value="SAM-dependent_MTases_sf"/>
</dbReference>
<dbReference type="GO" id="GO:0032259">
    <property type="term" value="P:methylation"/>
    <property type="evidence" value="ECO:0007669"/>
    <property type="project" value="UniProtKB-KW"/>
</dbReference>
<name>A0A413WU76_9FIRM</name>
<keyword evidence="1" id="KW-0808">Transferase</keyword>
<evidence type="ECO:0000313" key="2">
    <source>
        <dbReference type="EMBL" id="GKH00091.1"/>
    </source>
</evidence>
<dbReference type="Gene3D" id="2.20.25.110">
    <property type="entry name" value="S-adenosyl-L-methionine-dependent methyltransferases"/>
    <property type="match status" value="1"/>
</dbReference>
<keyword evidence="2" id="KW-0489">Methyltransferase</keyword>
<dbReference type="SUPFAM" id="SSF53335">
    <property type="entry name" value="S-adenosyl-L-methionine-dependent methyltransferases"/>
    <property type="match status" value="1"/>
</dbReference>
<protein>
    <submittedName>
        <fullName evidence="2">SAM-dependent methyltransferase</fullName>
    </submittedName>
</protein>
<sequence length="279" mass="32193">MYSQFINYLKEKPALYAPSSAPFWDDEHISKHMLKAHLDPELDAASRRHGFIEQSAEWIAQYCNVRPGMRLLDLGCGPGLYAEKFSRLGFSVTGLDFSRRSIKYAMEHAEAEKLPVEYENRNYLDMDYQDVFDAAVLIYCDFGVLPPENRKVLLQKIYKALKNNGIFIVDGDSMKYGTKLKEMKSVEYLDQGFWSGEPHVCIQRNYQYPETNNYVEQYVIVTDDACQCYNNWNQLFTAESLERELREAGFETVAFFDDVCGRPFTGESDTICAVSAKRL</sequence>
<dbReference type="CDD" id="cd02440">
    <property type="entry name" value="AdoMet_MTases"/>
    <property type="match status" value="1"/>
</dbReference>
<dbReference type="GO" id="GO:0008168">
    <property type="term" value="F:methyltransferase activity"/>
    <property type="evidence" value="ECO:0007669"/>
    <property type="project" value="UniProtKB-KW"/>
</dbReference>
<reference evidence="2" key="1">
    <citation type="submission" date="2022-01" db="EMBL/GenBank/DDBJ databases">
        <title>Novel bile acid biosynthetic pathways are enriched in the microbiome of centenarians.</title>
        <authorList>
            <person name="Sato Y."/>
            <person name="Atarashi K."/>
            <person name="Plichta R.D."/>
            <person name="Arai Y."/>
            <person name="Sasajima S."/>
            <person name="Kearney M.S."/>
            <person name="Suda W."/>
            <person name="Takeshita K."/>
            <person name="Sasaki T."/>
            <person name="Okamoto S."/>
            <person name="Skelly N.A."/>
            <person name="Okamura Y."/>
            <person name="Vlamakis H."/>
            <person name="Li Y."/>
            <person name="Tanoue T."/>
            <person name="Takei H."/>
            <person name="Nittono H."/>
            <person name="Narushima S."/>
            <person name="Irie J."/>
            <person name="Itoh H."/>
            <person name="Moriya K."/>
            <person name="Sugiura Y."/>
            <person name="Suematsu M."/>
            <person name="Moritoki N."/>
            <person name="Shibata S."/>
            <person name="Littman R.D."/>
            <person name="Fischbach A.M."/>
            <person name="Uwamino Y."/>
            <person name="Inoue T."/>
            <person name="Honda A."/>
            <person name="Hattori M."/>
            <person name="Murai T."/>
            <person name="Xavier J.R."/>
            <person name="Hirose N."/>
            <person name="Honda K."/>
        </authorList>
    </citation>
    <scope>NUCLEOTIDE SEQUENCE</scope>
    <source>
        <strain evidence="2">CE91-St55</strain>
    </source>
</reference>
<dbReference type="Pfam" id="PF13649">
    <property type="entry name" value="Methyltransf_25"/>
    <property type="match status" value="1"/>
</dbReference>
<dbReference type="RefSeq" id="WP_118077567.1">
    <property type="nucleotide sequence ID" value="NZ_BQNJ01000001.1"/>
</dbReference>
<comment type="caution">
    <text evidence="2">The sequence shown here is derived from an EMBL/GenBank/DDBJ whole genome shotgun (WGS) entry which is preliminary data.</text>
</comment>
<dbReference type="EMBL" id="BQNJ01000001">
    <property type="protein sequence ID" value="GKH00091.1"/>
    <property type="molecule type" value="Genomic_DNA"/>
</dbReference>
<evidence type="ECO:0000256" key="1">
    <source>
        <dbReference type="ARBA" id="ARBA00022679"/>
    </source>
</evidence>
<organism evidence="2 3">
    <name type="scientific">Hungatella hathewayi</name>
    <dbReference type="NCBI Taxonomy" id="154046"/>
    <lineage>
        <taxon>Bacteria</taxon>
        <taxon>Bacillati</taxon>
        <taxon>Bacillota</taxon>
        <taxon>Clostridia</taxon>
        <taxon>Lachnospirales</taxon>
        <taxon>Lachnospiraceae</taxon>
        <taxon>Hungatella</taxon>
    </lineage>
</organism>
<proteinExistence type="predicted"/>
<evidence type="ECO:0000313" key="3">
    <source>
        <dbReference type="Proteomes" id="UP001055091"/>
    </source>
</evidence>
<dbReference type="PANTHER" id="PTHR43861">
    <property type="entry name" value="TRANS-ACONITATE 2-METHYLTRANSFERASE-RELATED"/>
    <property type="match status" value="1"/>
</dbReference>
<dbReference type="Proteomes" id="UP001055091">
    <property type="component" value="Unassembled WGS sequence"/>
</dbReference>
<accession>A0A413WU76</accession>
<gene>
    <name evidence="2" type="ORF">CE91St55_20720</name>
</gene>
<dbReference type="InterPro" id="IPR041698">
    <property type="entry name" value="Methyltransf_25"/>
</dbReference>
<dbReference type="AlphaFoldDB" id="A0A413WU76"/>
<dbReference type="Gene3D" id="3.40.50.150">
    <property type="entry name" value="Vaccinia Virus protein VP39"/>
    <property type="match status" value="1"/>
</dbReference>